<evidence type="ECO:0008006" key="6">
    <source>
        <dbReference type="Google" id="ProtNLM"/>
    </source>
</evidence>
<dbReference type="OrthoDB" id="7876829at2"/>
<gene>
    <name evidence="4" type="ORF">SAMN04488005_2830</name>
</gene>
<organism evidence="4 5">
    <name type="scientific">Yoonia tamlensis</name>
    <dbReference type="NCBI Taxonomy" id="390270"/>
    <lineage>
        <taxon>Bacteria</taxon>
        <taxon>Pseudomonadati</taxon>
        <taxon>Pseudomonadota</taxon>
        <taxon>Alphaproteobacteria</taxon>
        <taxon>Rhodobacterales</taxon>
        <taxon>Paracoccaceae</taxon>
        <taxon>Yoonia</taxon>
    </lineage>
</organism>
<feature type="compositionally biased region" description="Polar residues" evidence="1">
    <location>
        <begin position="59"/>
        <end position="76"/>
    </location>
</feature>
<evidence type="ECO:0000313" key="5">
    <source>
        <dbReference type="Proteomes" id="UP000199478"/>
    </source>
</evidence>
<keyword evidence="5" id="KW-1185">Reference proteome</keyword>
<evidence type="ECO:0000256" key="2">
    <source>
        <dbReference type="SAM" id="Phobius"/>
    </source>
</evidence>
<dbReference type="RefSeq" id="WP_131802425.1">
    <property type="nucleotide sequence ID" value="NZ_FOYP01000002.1"/>
</dbReference>
<keyword evidence="2" id="KW-0812">Transmembrane</keyword>
<keyword evidence="2" id="KW-1133">Transmembrane helix</keyword>
<feature type="transmembrane region" description="Helical" evidence="2">
    <location>
        <begin position="31"/>
        <end position="49"/>
    </location>
</feature>
<proteinExistence type="predicted"/>
<feature type="region of interest" description="Disordered" evidence="1">
    <location>
        <begin position="50"/>
        <end position="77"/>
    </location>
</feature>
<dbReference type="STRING" id="390270.SAMN04488005_2830"/>
<evidence type="ECO:0000256" key="1">
    <source>
        <dbReference type="SAM" id="MobiDB-lite"/>
    </source>
</evidence>
<name>A0A1I6HLH1_9RHOB</name>
<dbReference type="Proteomes" id="UP000199478">
    <property type="component" value="Unassembled WGS sequence"/>
</dbReference>
<evidence type="ECO:0000256" key="3">
    <source>
        <dbReference type="SAM" id="SignalP"/>
    </source>
</evidence>
<keyword evidence="3" id="KW-0732">Signal</keyword>
<accession>A0A1I6HLH1</accession>
<evidence type="ECO:0000313" key="4">
    <source>
        <dbReference type="EMBL" id="SFR55302.1"/>
    </source>
</evidence>
<feature type="chain" id="PRO_5011442280" description="Cysteine rich repeat-containing protein" evidence="3">
    <location>
        <begin position="25"/>
        <end position="141"/>
    </location>
</feature>
<sequence>MFKSVIAGITALSLTFATAMPAQANGFDRDDVGKIIIGIAALAALNAAIENNRRDRQQPETPQHPTSGNNQQSLPQSCMERIDTRYGEHRMLMRRCLQRNDIRVRDLPNRCEVRLFTDDGPRNGFDPACLRQAGYRIDRRH</sequence>
<dbReference type="AlphaFoldDB" id="A0A1I6HLH1"/>
<dbReference type="EMBL" id="FOYP01000002">
    <property type="protein sequence ID" value="SFR55302.1"/>
    <property type="molecule type" value="Genomic_DNA"/>
</dbReference>
<reference evidence="5" key="1">
    <citation type="submission" date="2016-10" db="EMBL/GenBank/DDBJ databases">
        <authorList>
            <person name="Varghese N."/>
            <person name="Submissions S."/>
        </authorList>
    </citation>
    <scope>NUCLEOTIDE SEQUENCE [LARGE SCALE GENOMIC DNA]</scope>
    <source>
        <strain evidence="5">DSM 26879</strain>
    </source>
</reference>
<protein>
    <recommendedName>
        <fullName evidence="6">Cysteine rich repeat-containing protein</fullName>
    </recommendedName>
</protein>
<keyword evidence="2" id="KW-0472">Membrane</keyword>
<feature type="signal peptide" evidence="3">
    <location>
        <begin position="1"/>
        <end position="24"/>
    </location>
</feature>